<dbReference type="Proteomes" id="UP000077266">
    <property type="component" value="Unassembled WGS sequence"/>
</dbReference>
<keyword evidence="2" id="KW-1185">Reference proteome</keyword>
<evidence type="ECO:0000313" key="1">
    <source>
        <dbReference type="EMBL" id="KZV89521.1"/>
    </source>
</evidence>
<gene>
    <name evidence="1" type="ORF">EXIGLDRAFT_796217</name>
</gene>
<name>A0A165FTU0_EXIGL</name>
<protein>
    <submittedName>
        <fullName evidence="1">Uncharacterized protein</fullName>
    </submittedName>
</protein>
<sequence length="300" mass="33670">MVTILPIWKVACPTSTPFLVQIERVLTYGQLYALIAIGVVLFLDKLVPKAFRAVVRMFTQLRRGEVTRALSQVLRRASVILSLSIFRKQGEKSWDLVRYELLRAVAEREDTLQTGSKVSRDYSILHANCVELDCVALKWLVRSNPSPEVASVGILSIAGLRPSSLLAKRLRDDRIEDKTTLARHVAIFVLRRYGHSYRPHAAHGADVGRDVRALLCLRAFPVDLDLWYGYSYDTRFEEALACSAHYDLPLVSRALSWEWKDGPPPDLLLRLATPGGTDTAPQFLTLTALHIIHGAYLPLG</sequence>
<feature type="non-terminal residue" evidence="1">
    <location>
        <position position="300"/>
    </location>
</feature>
<proteinExistence type="predicted"/>
<organism evidence="1 2">
    <name type="scientific">Exidia glandulosa HHB12029</name>
    <dbReference type="NCBI Taxonomy" id="1314781"/>
    <lineage>
        <taxon>Eukaryota</taxon>
        <taxon>Fungi</taxon>
        <taxon>Dikarya</taxon>
        <taxon>Basidiomycota</taxon>
        <taxon>Agaricomycotina</taxon>
        <taxon>Agaricomycetes</taxon>
        <taxon>Auriculariales</taxon>
        <taxon>Exidiaceae</taxon>
        <taxon>Exidia</taxon>
    </lineage>
</organism>
<accession>A0A165FTU0</accession>
<reference evidence="1 2" key="1">
    <citation type="journal article" date="2016" name="Mol. Biol. Evol.">
        <title>Comparative Genomics of Early-Diverging Mushroom-Forming Fungi Provides Insights into the Origins of Lignocellulose Decay Capabilities.</title>
        <authorList>
            <person name="Nagy L.G."/>
            <person name="Riley R."/>
            <person name="Tritt A."/>
            <person name="Adam C."/>
            <person name="Daum C."/>
            <person name="Floudas D."/>
            <person name="Sun H."/>
            <person name="Yadav J.S."/>
            <person name="Pangilinan J."/>
            <person name="Larsson K.H."/>
            <person name="Matsuura K."/>
            <person name="Barry K."/>
            <person name="Labutti K."/>
            <person name="Kuo R."/>
            <person name="Ohm R.A."/>
            <person name="Bhattacharya S.S."/>
            <person name="Shirouzu T."/>
            <person name="Yoshinaga Y."/>
            <person name="Martin F.M."/>
            <person name="Grigoriev I.V."/>
            <person name="Hibbett D.S."/>
        </authorList>
    </citation>
    <scope>NUCLEOTIDE SEQUENCE [LARGE SCALE GENOMIC DNA]</scope>
    <source>
        <strain evidence="1 2">HHB12029</strain>
    </source>
</reference>
<evidence type="ECO:0000313" key="2">
    <source>
        <dbReference type="Proteomes" id="UP000077266"/>
    </source>
</evidence>
<dbReference type="EMBL" id="KV426071">
    <property type="protein sequence ID" value="KZV89521.1"/>
    <property type="molecule type" value="Genomic_DNA"/>
</dbReference>
<dbReference type="InParanoid" id="A0A165FTU0"/>
<dbReference type="AlphaFoldDB" id="A0A165FTU0"/>